<reference evidence="6" key="1">
    <citation type="submission" date="2016-10" db="EMBL/GenBank/DDBJ databases">
        <authorList>
            <person name="Varghese N."/>
            <person name="Submissions S."/>
        </authorList>
    </citation>
    <scope>NUCLEOTIDE SEQUENCE [LARGE SCALE GENOMIC DNA]</scope>
    <source>
        <strain evidence="6">DSM 21368</strain>
    </source>
</reference>
<evidence type="ECO:0000313" key="5">
    <source>
        <dbReference type="EMBL" id="SED71939.1"/>
    </source>
</evidence>
<dbReference type="Gene3D" id="3.40.720.10">
    <property type="entry name" value="Alkaline Phosphatase, subunit A"/>
    <property type="match status" value="1"/>
</dbReference>
<evidence type="ECO:0000259" key="4">
    <source>
        <dbReference type="Pfam" id="PF00884"/>
    </source>
</evidence>
<dbReference type="GO" id="GO:0046872">
    <property type="term" value="F:metal ion binding"/>
    <property type="evidence" value="ECO:0007669"/>
    <property type="project" value="UniProtKB-KW"/>
</dbReference>
<dbReference type="AlphaFoldDB" id="A0A1H5CZ21"/>
<dbReference type="PROSITE" id="PS00523">
    <property type="entry name" value="SULFATASE_1"/>
    <property type="match status" value="1"/>
</dbReference>
<dbReference type="STRING" id="648782.SAMN04488554_0519"/>
<feature type="domain" description="Sulfatase N-terminal" evidence="4">
    <location>
        <begin position="9"/>
        <end position="356"/>
    </location>
</feature>
<proteinExistence type="inferred from homology"/>
<dbReference type="EMBL" id="FNTX01000001">
    <property type="protein sequence ID" value="SED71939.1"/>
    <property type="molecule type" value="Genomic_DNA"/>
</dbReference>
<dbReference type="GO" id="GO:0008484">
    <property type="term" value="F:sulfuric ester hydrolase activity"/>
    <property type="evidence" value="ECO:0007669"/>
    <property type="project" value="TreeGrafter"/>
</dbReference>
<dbReference type="SUPFAM" id="SSF53649">
    <property type="entry name" value="Alkaline phosphatase-like"/>
    <property type="match status" value="1"/>
</dbReference>
<dbReference type="NCBIfam" id="TIGR03417">
    <property type="entry name" value="chol_sulfatase"/>
    <property type="match status" value="1"/>
</dbReference>
<gene>
    <name evidence="5" type="ORF">SAMN04488554_0519</name>
</gene>
<evidence type="ECO:0000313" key="6">
    <source>
        <dbReference type="Proteomes" id="UP000199220"/>
    </source>
</evidence>
<name>A0A1H5CZ21_9MICO</name>
<dbReference type="InterPro" id="IPR017850">
    <property type="entry name" value="Alkaline_phosphatase_core_sf"/>
</dbReference>
<accession>A0A1H5CZ21</accession>
<keyword evidence="2" id="KW-0479">Metal-binding</keyword>
<evidence type="ECO:0000256" key="1">
    <source>
        <dbReference type="ARBA" id="ARBA00008779"/>
    </source>
</evidence>
<dbReference type="PANTHER" id="PTHR45953">
    <property type="entry name" value="IDURONATE 2-SULFATASE"/>
    <property type="match status" value="1"/>
</dbReference>
<organism evidence="5 6">
    <name type="scientific">Ruania alba</name>
    <dbReference type="NCBI Taxonomy" id="648782"/>
    <lineage>
        <taxon>Bacteria</taxon>
        <taxon>Bacillati</taxon>
        <taxon>Actinomycetota</taxon>
        <taxon>Actinomycetes</taxon>
        <taxon>Micrococcales</taxon>
        <taxon>Ruaniaceae</taxon>
        <taxon>Ruania</taxon>
    </lineage>
</organism>
<dbReference type="InterPro" id="IPR000917">
    <property type="entry name" value="Sulfatase_N"/>
</dbReference>
<sequence>MADTATDQPNILVIMADQLVPFLTGPYGDGVVQTPNLDRLAAHGVTFDAAYTPYPLCSPARAAFMTGDHASSFGCYDNAALFPADRPTFAHYLDVAGYRTALTGKMHFVGPDQRHGFADRLNPDIFPAGFDWLPEVDENGQFPRGGHAHDYVPPGVGVRTWTRFLTYDEETTHHAVDFIRERALAGTRGDTDPWLLVASLHNPHDPFQVTQEMWDVYADADVDIPEAEPDLPINALDRWLNEAHDTTGVDLTDPDALRALRRAYYALVSYVDRKIGAMLDAVEQTGQSSDTVVIVTADHGDMLGERRMVQKRCFYEWSVRVPLLITRPGETNPGRRCAEPVTLVDLAPTLLDLAQVPQEGRTPMHGASLVPLLDGDAWDREAVYSEYHVEKVHASGYMVRSGTLKYVYVHGHDRQLFDLAEDPGERHDLAGDPDRADDVERMHALLLDQFDPDALDTAARESVRRRAVIRDAMAATGTRWDFAGEPPAAARYVR</sequence>
<dbReference type="GO" id="GO:0005737">
    <property type="term" value="C:cytoplasm"/>
    <property type="evidence" value="ECO:0007669"/>
    <property type="project" value="TreeGrafter"/>
</dbReference>
<dbReference type="InterPro" id="IPR024607">
    <property type="entry name" value="Sulfatase_CS"/>
</dbReference>
<keyword evidence="3" id="KW-0378">Hydrolase</keyword>
<dbReference type="Pfam" id="PF00884">
    <property type="entry name" value="Sulfatase"/>
    <property type="match status" value="1"/>
</dbReference>
<comment type="similarity">
    <text evidence="1">Belongs to the sulfatase family.</text>
</comment>
<keyword evidence="6" id="KW-1185">Reference proteome</keyword>
<dbReference type="InterPro" id="IPR017785">
    <property type="entry name" value="Choline-sulfatase"/>
</dbReference>
<dbReference type="Proteomes" id="UP000199220">
    <property type="component" value="Unassembled WGS sequence"/>
</dbReference>
<evidence type="ECO:0000256" key="3">
    <source>
        <dbReference type="ARBA" id="ARBA00022801"/>
    </source>
</evidence>
<evidence type="ECO:0000256" key="2">
    <source>
        <dbReference type="ARBA" id="ARBA00022723"/>
    </source>
</evidence>
<protein>
    <submittedName>
        <fullName evidence="5">Choline-sulfatase</fullName>
    </submittedName>
</protein>
<dbReference type="PANTHER" id="PTHR45953:SF1">
    <property type="entry name" value="IDURONATE 2-SULFATASE"/>
    <property type="match status" value="1"/>
</dbReference>
<dbReference type="RefSeq" id="WP_175476918.1">
    <property type="nucleotide sequence ID" value="NZ_FNTX01000001.1"/>
</dbReference>